<sequence>MQWHLTPLSITNIHENIKLNTSPTLTSSSVSYGTTLIVYRQAKDKQSKSCLPVRFLSFFVLVTYSHLDLILTDPNKFEHSNEGTLFDPAQLATDKFAKKATEIPTGAQQSESDMTGVIGGGSGEGYVDPLALDDDFEFGSGGVSSGTGAGGGSLSWTTSTIPGANPWPPDPQSQMQMQTQLGFGYTRRSSDPEYHTFSGFAPPSSHTHPPQHHDPRPSTTTRTISHPSREGDPPLSPPLKFFQHAPPGNPSLRTEGNPYEALGDDEGVPDVSDPAA</sequence>
<dbReference type="AlphaFoldDB" id="A0A0E9NRA4"/>
<feature type="compositionally biased region" description="Polar residues" evidence="1">
    <location>
        <begin position="172"/>
        <end position="181"/>
    </location>
</feature>
<reference evidence="2 3" key="3">
    <citation type="journal article" date="2015" name="Genome Announc.">
        <title>Draft Genome Sequence of the Archiascomycetous Yeast Saitoella complicata.</title>
        <authorList>
            <person name="Yamauchi K."/>
            <person name="Kondo S."/>
            <person name="Hamamoto M."/>
            <person name="Takahashi Y."/>
            <person name="Ogura Y."/>
            <person name="Hayashi T."/>
            <person name="Nishida H."/>
        </authorList>
    </citation>
    <scope>NUCLEOTIDE SEQUENCE [LARGE SCALE GENOMIC DNA]</scope>
    <source>
        <strain evidence="2 3">NRRL Y-17804</strain>
    </source>
</reference>
<evidence type="ECO:0000313" key="3">
    <source>
        <dbReference type="Proteomes" id="UP000033140"/>
    </source>
</evidence>
<evidence type="ECO:0000256" key="1">
    <source>
        <dbReference type="SAM" id="MobiDB-lite"/>
    </source>
</evidence>
<organism evidence="2 3">
    <name type="scientific">Saitoella complicata (strain BCRC 22490 / CBS 7301 / JCM 7358 / NBRC 10748 / NRRL Y-17804)</name>
    <dbReference type="NCBI Taxonomy" id="698492"/>
    <lineage>
        <taxon>Eukaryota</taxon>
        <taxon>Fungi</taxon>
        <taxon>Dikarya</taxon>
        <taxon>Ascomycota</taxon>
        <taxon>Taphrinomycotina</taxon>
        <taxon>Taphrinomycotina incertae sedis</taxon>
        <taxon>Saitoella</taxon>
    </lineage>
</organism>
<feature type="compositionally biased region" description="Gly residues" evidence="1">
    <location>
        <begin position="139"/>
        <end position="153"/>
    </location>
</feature>
<proteinExistence type="predicted"/>
<reference evidence="2 3" key="1">
    <citation type="journal article" date="2011" name="J. Gen. Appl. Microbiol.">
        <title>Draft genome sequencing of the enigmatic yeast Saitoella complicata.</title>
        <authorList>
            <person name="Nishida H."/>
            <person name="Hamamoto M."/>
            <person name="Sugiyama J."/>
        </authorList>
    </citation>
    <scope>NUCLEOTIDE SEQUENCE [LARGE SCALE GENOMIC DNA]</scope>
    <source>
        <strain evidence="2 3">NRRL Y-17804</strain>
    </source>
</reference>
<gene>
    <name evidence="2" type="ORF">G7K_6417-t2</name>
</gene>
<reference evidence="2 3" key="2">
    <citation type="journal article" date="2014" name="J. Gen. Appl. Microbiol.">
        <title>The early diverging ascomycetous budding yeast Saitoella complicata has three histone deacetylases belonging to the Clr6, Hos2, and Rpd3 lineages.</title>
        <authorList>
            <person name="Nishida H."/>
            <person name="Matsumoto T."/>
            <person name="Kondo S."/>
            <person name="Hamamoto M."/>
            <person name="Yoshikawa H."/>
        </authorList>
    </citation>
    <scope>NUCLEOTIDE SEQUENCE [LARGE SCALE GENOMIC DNA]</scope>
    <source>
        <strain evidence="2 3">NRRL Y-17804</strain>
    </source>
</reference>
<accession>A0A0E9NRA4</accession>
<feature type="region of interest" description="Disordered" evidence="1">
    <location>
        <begin position="102"/>
        <end position="122"/>
    </location>
</feature>
<protein>
    <submittedName>
        <fullName evidence="2">Uncharacterized protein</fullName>
    </submittedName>
</protein>
<name>A0A0E9NRA4_SAICN</name>
<feature type="region of interest" description="Disordered" evidence="1">
    <location>
        <begin position="138"/>
        <end position="276"/>
    </location>
</feature>
<feature type="compositionally biased region" description="Polar residues" evidence="1">
    <location>
        <begin position="217"/>
        <end position="226"/>
    </location>
</feature>
<comment type="caution">
    <text evidence="2">The sequence shown here is derived from an EMBL/GenBank/DDBJ whole genome shotgun (WGS) entry which is preliminary data.</text>
</comment>
<dbReference type="EMBL" id="BACD03000066">
    <property type="protein sequence ID" value="GAO52338.1"/>
    <property type="molecule type" value="Genomic_DNA"/>
</dbReference>
<evidence type="ECO:0000313" key="2">
    <source>
        <dbReference type="EMBL" id="GAO52338.1"/>
    </source>
</evidence>
<dbReference type="Proteomes" id="UP000033140">
    <property type="component" value="Unassembled WGS sequence"/>
</dbReference>
<keyword evidence="3" id="KW-1185">Reference proteome</keyword>